<dbReference type="EMBL" id="JADIMY010000072">
    <property type="protein sequence ID" value="MBO8427582.1"/>
    <property type="molecule type" value="Genomic_DNA"/>
</dbReference>
<dbReference type="SUPFAM" id="SSF53850">
    <property type="entry name" value="Periplasmic binding protein-like II"/>
    <property type="match status" value="1"/>
</dbReference>
<reference evidence="2" key="2">
    <citation type="journal article" date="2021" name="PeerJ">
        <title>Extensive microbial diversity within the chicken gut microbiome revealed by metagenomics and culture.</title>
        <authorList>
            <person name="Gilroy R."/>
            <person name="Ravi A."/>
            <person name="Getino M."/>
            <person name="Pursley I."/>
            <person name="Horton D.L."/>
            <person name="Alikhan N.F."/>
            <person name="Baker D."/>
            <person name="Gharbi K."/>
            <person name="Hall N."/>
            <person name="Watson M."/>
            <person name="Adriaenssens E.M."/>
            <person name="Foster-Nyarko E."/>
            <person name="Jarju S."/>
            <person name="Secka A."/>
            <person name="Antonio M."/>
            <person name="Oren A."/>
            <person name="Chaudhuri R.R."/>
            <person name="La Ragione R."/>
            <person name="Hildebrand F."/>
            <person name="Pallen M.J."/>
        </authorList>
    </citation>
    <scope>NUCLEOTIDE SEQUENCE</scope>
    <source>
        <strain evidence="2">11159</strain>
    </source>
</reference>
<keyword evidence="1" id="KW-0732">Signal</keyword>
<accession>A0A9D9GX76</accession>
<protein>
    <recommendedName>
        <fullName evidence="4">ABC transporter substrate-binding protein</fullName>
    </recommendedName>
</protein>
<reference evidence="2" key="1">
    <citation type="submission" date="2020-10" db="EMBL/GenBank/DDBJ databases">
        <authorList>
            <person name="Gilroy R."/>
        </authorList>
    </citation>
    <scope>NUCLEOTIDE SEQUENCE</scope>
    <source>
        <strain evidence="2">11159</strain>
    </source>
</reference>
<proteinExistence type="predicted"/>
<sequence>MRKIRNLFTISAAVLCAFTMTSCNGGKTDEIKATNQEIIAQAETLTRDELMKKAAEEIGGGTLKFIGTSSRFKNAIDAFKAELTKYNPDCANMTITQDTAVDGEIYLRLCGEIEAGITNGYDAALVQDGYQLQNLGINTGYFLNYVPKEWNDASDTNKELNAEPFSLQYNMKTWMVNNGDGAEGVVFDNIWDATVAGKTIHTMSPNNENVNRDWLIMLTGDEWCDVLEKAFNDPTNDNKNLNLAPYEQYGEQKYAYAFIEGFLKNAIFYEDDGKARDAFIKDPGSYGWIVYSKIASIQETAEITKKDITIAALGKDASDGATQGDSLVKGFGGFMYKHYLQIMPYTPHPWTSCAFINFLSTTKEGYSAWAVDIGDYPSMPSINVNRTKFGHGTLSADYTWTQNDDGENVFPCLNDPSSSWWEDKANVVIEDPAFIVKEYNNVDSFIRRVIANK</sequence>
<feature type="signal peptide" evidence="1">
    <location>
        <begin position="1"/>
        <end position="25"/>
    </location>
</feature>
<dbReference type="AlphaFoldDB" id="A0A9D9GX76"/>
<name>A0A9D9GX76_9BACL</name>
<evidence type="ECO:0000313" key="3">
    <source>
        <dbReference type="Proteomes" id="UP000823613"/>
    </source>
</evidence>
<dbReference type="Proteomes" id="UP000823613">
    <property type="component" value="Unassembled WGS sequence"/>
</dbReference>
<feature type="chain" id="PRO_5039578673" description="ABC transporter substrate-binding protein" evidence="1">
    <location>
        <begin position="26"/>
        <end position="453"/>
    </location>
</feature>
<comment type="caution">
    <text evidence="2">The sequence shown here is derived from an EMBL/GenBank/DDBJ whole genome shotgun (WGS) entry which is preliminary data.</text>
</comment>
<organism evidence="2 3">
    <name type="scientific">Candidatus Onthovivens merdipullorum</name>
    <dbReference type="NCBI Taxonomy" id="2840889"/>
    <lineage>
        <taxon>Bacteria</taxon>
        <taxon>Bacillati</taxon>
        <taxon>Bacillota</taxon>
        <taxon>Bacilli</taxon>
        <taxon>Bacillales</taxon>
        <taxon>Candidatus Onthovivens</taxon>
    </lineage>
</organism>
<evidence type="ECO:0000313" key="2">
    <source>
        <dbReference type="EMBL" id="MBO8427582.1"/>
    </source>
</evidence>
<gene>
    <name evidence="2" type="ORF">IAC58_03415</name>
</gene>
<evidence type="ECO:0008006" key="4">
    <source>
        <dbReference type="Google" id="ProtNLM"/>
    </source>
</evidence>
<dbReference type="PROSITE" id="PS51257">
    <property type="entry name" value="PROKAR_LIPOPROTEIN"/>
    <property type="match status" value="1"/>
</dbReference>
<evidence type="ECO:0000256" key="1">
    <source>
        <dbReference type="SAM" id="SignalP"/>
    </source>
</evidence>